<name>A0A2J4JRI3_9FIRM</name>
<evidence type="ECO:0000256" key="4">
    <source>
        <dbReference type="ARBA" id="ARBA00022691"/>
    </source>
</evidence>
<dbReference type="EMBL" id="NMTS02000001">
    <property type="protein sequence ID" value="PLK30477.1"/>
    <property type="molecule type" value="Genomic_DNA"/>
</dbReference>
<dbReference type="PROSITE" id="PS00092">
    <property type="entry name" value="N6_MTASE"/>
    <property type="match status" value="1"/>
</dbReference>
<dbReference type="GO" id="GO:0009307">
    <property type="term" value="P:DNA restriction-modification system"/>
    <property type="evidence" value="ECO:0007669"/>
    <property type="project" value="UniProtKB-KW"/>
</dbReference>
<dbReference type="InterPro" id="IPR029063">
    <property type="entry name" value="SAM-dependent_MTases_sf"/>
</dbReference>
<evidence type="ECO:0000313" key="8">
    <source>
        <dbReference type="Proteomes" id="UP000221015"/>
    </source>
</evidence>
<dbReference type="InterPro" id="IPR002295">
    <property type="entry name" value="N4/N6-MTase_EcoPI_Mod-like"/>
</dbReference>
<keyword evidence="5" id="KW-0680">Restriction system</keyword>
<dbReference type="RefSeq" id="WP_097781851.1">
    <property type="nucleotide sequence ID" value="NZ_NMTS02000001.1"/>
</dbReference>
<keyword evidence="3 7" id="KW-0808">Transferase</keyword>
<dbReference type="AlphaFoldDB" id="A0A2J4JRI3"/>
<reference evidence="7 8" key="1">
    <citation type="journal article" date="2017" name="Front. Microbiol.">
        <title>New Insights into the Diversity of the Genus Faecalibacterium.</title>
        <authorList>
            <person name="Benevides L."/>
            <person name="Burman S."/>
            <person name="Martin R."/>
            <person name="Robert V."/>
            <person name="Thomas M."/>
            <person name="Miquel S."/>
            <person name="Chain F."/>
            <person name="Sokol H."/>
            <person name="Bermudez-Humaran L.G."/>
            <person name="Morrison M."/>
            <person name="Langella P."/>
            <person name="Azevedo V.A."/>
            <person name="Chatel J.M."/>
            <person name="Soares S."/>
        </authorList>
    </citation>
    <scope>NUCLEOTIDE SEQUENCE [LARGE SCALE GENOMIC DNA]</scope>
    <source>
        <strain evidence="7 8">CNCM I 4542</strain>
    </source>
</reference>
<evidence type="ECO:0000256" key="5">
    <source>
        <dbReference type="ARBA" id="ARBA00022747"/>
    </source>
</evidence>
<sequence length="629" mass="71186">METLKMHSLDGVQRNIELIGKLFPNAITEVKRDGKVEHAIDFDVLRQELSDSIVEGREERYQFTWPDKKKAMLAANAPITATLRPVVADSVGKDGTPSGFDSENLYIEGDNLEVLKLLQETYLGKVKMIYIDPPYNTGNDFVYEDDFAQSAADYMDNSGQYDEEGNRLVSNPESNGRFHTDWLNMIYPRLKIAKNLLTDDGVIFISINDQEVVNTRKISDEILGADNFIASLIWQQRKGGGNDSRYIAVDHEYILIYSKNTNNLSDRWYISQTEEYLKRYKEVENDGRRYYWDTLVRNGLQNPIVITLTAPDGTSVTINSQKSKETVIKGLKEGTVRFTKTANGWSLHHKVYMKNGQVLRSILTEYGNNRSSGLELMDLFGKTIFDYSKPSTLLKLLCQLNTKNDDIILDFFSGSATTAHAVMKLNAEDGGHRKFIMVQLPEKTDEKSKAYKAGYKNICEIGKERIRRAGKQILSAGGGQLSFSETQPDQSAPIDIGFRCLRLDSSNMENVYYTPEETQQQDLFSLVDNVKSDRTPEDLLFQVMLDLGVLLSSPIEVKEIAGKKVFNVADGFLLACFDHDVTEETVKAIAQMKPYYAVFRDSSMANDSVATNFDQIFETYSPETVRKVL</sequence>
<dbReference type="InterPro" id="IPR002941">
    <property type="entry name" value="DNA_methylase_N4/N6"/>
</dbReference>
<dbReference type="GO" id="GO:0003677">
    <property type="term" value="F:DNA binding"/>
    <property type="evidence" value="ECO:0007669"/>
    <property type="project" value="InterPro"/>
</dbReference>
<dbReference type="Gene3D" id="3.40.50.150">
    <property type="entry name" value="Vaccinia Virus protein VP39"/>
    <property type="match status" value="1"/>
</dbReference>
<keyword evidence="2 7" id="KW-0489">Methyltransferase</keyword>
<dbReference type="GO" id="GO:0032259">
    <property type="term" value="P:methylation"/>
    <property type="evidence" value="ECO:0007669"/>
    <property type="project" value="UniProtKB-KW"/>
</dbReference>
<evidence type="ECO:0000256" key="2">
    <source>
        <dbReference type="ARBA" id="ARBA00022603"/>
    </source>
</evidence>
<evidence type="ECO:0000256" key="1">
    <source>
        <dbReference type="ARBA" id="ARBA00006594"/>
    </source>
</evidence>
<dbReference type="SUPFAM" id="SSF53335">
    <property type="entry name" value="S-adenosyl-L-methionine-dependent methyltransferases"/>
    <property type="match status" value="1"/>
</dbReference>
<organism evidence="7 8">
    <name type="scientific">Faecalibacterium prausnitzii</name>
    <dbReference type="NCBI Taxonomy" id="853"/>
    <lineage>
        <taxon>Bacteria</taxon>
        <taxon>Bacillati</taxon>
        <taxon>Bacillota</taxon>
        <taxon>Clostridia</taxon>
        <taxon>Eubacteriales</taxon>
        <taxon>Oscillospiraceae</taxon>
        <taxon>Faecalibacterium</taxon>
    </lineage>
</organism>
<dbReference type="GO" id="GO:0008170">
    <property type="term" value="F:N-methyltransferase activity"/>
    <property type="evidence" value="ECO:0007669"/>
    <property type="project" value="InterPro"/>
</dbReference>
<feature type="domain" description="DNA methylase N-4/N-6" evidence="6">
    <location>
        <begin position="126"/>
        <end position="436"/>
    </location>
</feature>
<evidence type="ECO:0000313" key="7">
    <source>
        <dbReference type="EMBL" id="PLK30477.1"/>
    </source>
</evidence>
<dbReference type="InterPro" id="IPR002052">
    <property type="entry name" value="DNA_methylase_N6_adenine_CS"/>
</dbReference>
<dbReference type="Pfam" id="PF01555">
    <property type="entry name" value="N6_N4_Mtase"/>
    <property type="match status" value="1"/>
</dbReference>
<gene>
    <name evidence="7" type="ORF">CGS50_002325</name>
</gene>
<dbReference type="PIRSF" id="PIRSF015855">
    <property type="entry name" value="TypeIII_Mtase_mKpnI"/>
    <property type="match status" value="1"/>
</dbReference>
<evidence type="ECO:0000256" key="3">
    <source>
        <dbReference type="ARBA" id="ARBA00022679"/>
    </source>
</evidence>
<accession>A0A2J4JRI3</accession>
<dbReference type="PRINTS" id="PR00506">
    <property type="entry name" value="D21N6MTFRASE"/>
</dbReference>
<comment type="similarity">
    <text evidence="1">Belongs to the N(4)/N(6)-methyltransferase family.</text>
</comment>
<dbReference type="Proteomes" id="UP000221015">
    <property type="component" value="Unassembled WGS sequence"/>
</dbReference>
<keyword evidence="4" id="KW-0949">S-adenosyl-L-methionine</keyword>
<evidence type="ECO:0000259" key="6">
    <source>
        <dbReference type="Pfam" id="PF01555"/>
    </source>
</evidence>
<protein>
    <submittedName>
        <fullName evidence="7">Site-specific DNA-methyltransferase</fullName>
    </submittedName>
</protein>
<comment type="caution">
    <text evidence="7">The sequence shown here is derived from an EMBL/GenBank/DDBJ whole genome shotgun (WGS) entry which is preliminary data.</text>
</comment>
<proteinExistence type="inferred from homology"/>